<gene>
    <name evidence="2" type="ORF">FB471_0540</name>
</gene>
<dbReference type="GO" id="GO:0016298">
    <property type="term" value="F:lipase activity"/>
    <property type="evidence" value="ECO:0007669"/>
    <property type="project" value="TreeGrafter"/>
</dbReference>
<feature type="signal peptide" evidence="1">
    <location>
        <begin position="1"/>
        <end position="22"/>
    </location>
</feature>
<dbReference type="PANTHER" id="PTHR32015">
    <property type="entry name" value="FASTING INDUCED LIPASE"/>
    <property type="match status" value="1"/>
</dbReference>
<dbReference type="EMBL" id="VFML01000001">
    <property type="protein sequence ID" value="TQJ00889.1"/>
    <property type="molecule type" value="Genomic_DNA"/>
</dbReference>
<protein>
    <submittedName>
        <fullName evidence="2">Lipase (Class 2)</fullName>
    </submittedName>
</protein>
<comment type="caution">
    <text evidence="2">The sequence shown here is derived from an EMBL/GenBank/DDBJ whole genome shotgun (WGS) entry which is preliminary data.</text>
</comment>
<name>A0A542DCT9_AMYCI</name>
<reference evidence="2 3" key="1">
    <citation type="submission" date="2019-06" db="EMBL/GenBank/DDBJ databases">
        <title>Sequencing the genomes of 1000 actinobacteria strains.</title>
        <authorList>
            <person name="Klenk H.-P."/>
        </authorList>
    </citation>
    <scope>NUCLEOTIDE SEQUENCE [LARGE SCALE GENOMIC DNA]</scope>
    <source>
        <strain evidence="2 3">DSM 45679</strain>
    </source>
</reference>
<dbReference type="GO" id="GO:0016042">
    <property type="term" value="P:lipid catabolic process"/>
    <property type="evidence" value="ECO:0007669"/>
    <property type="project" value="InterPro"/>
</dbReference>
<organism evidence="2 3">
    <name type="scientific">Amycolatopsis cihanbeyliensis</name>
    <dbReference type="NCBI Taxonomy" id="1128664"/>
    <lineage>
        <taxon>Bacteria</taxon>
        <taxon>Bacillati</taxon>
        <taxon>Actinomycetota</taxon>
        <taxon>Actinomycetes</taxon>
        <taxon>Pseudonocardiales</taxon>
        <taxon>Pseudonocardiaceae</taxon>
        <taxon>Amycolatopsis</taxon>
    </lineage>
</organism>
<evidence type="ECO:0000313" key="3">
    <source>
        <dbReference type="Proteomes" id="UP000320876"/>
    </source>
</evidence>
<dbReference type="Pfam" id="PF01674">
    <property type="entry name" value="Lipase_2"/>
    <property type="match status" value="1"/>
</dbReference>
<keyword evidence="3" id="KW-1185">Reference proteome</keyword>
<accession>A0A542DCT9</accession>
<dbReference type="SUPFAM" id="SSF53474">
    <property type="entry name" value="alpha/beta-Hydrolases"/>
    <property type="match status" value="1"/>
</dbReference>
<proteinExistence type="predicted"/>
<dbReference type="Proteomes" id="UP000320876">
    <property type="component" value="Unassembled WGS sequence"/>
</dbReference>
<dbReference type="InterPro" id="IPR029058">
    <property type="entry name" value="AB_hydrolase_fold"/>
</dbReference>
<dbReference type="PANTHER" id="PTHR32015:SF1">
    <property type="entry name" value="LIPASE"/>
    <property type="match status" value="1"/>
</dbReference>
<dbReference type="AlphaFoldDB" id="A0A542DCT9"/>
<dbReference type="InterPro" id="IPR002918">
    <property type="entry name" value="Lipase_EstA/Esterase_EstB"/>
</dbReference>
<evidence type="ECO:0000313" key="2">
    <source>
        <dbReference type="EMBL" id="TQJ00889.1"/>
    </source>
</evidence>
<dbReference type="Gene3D" id="3.40.50.1820">
    <property type="entry name" value="alpha/beta hydrolase"/>
    <property type="match status" value="1"/>
</dbReference>
<keyword evidence="1" id="KW-0732">Signal</keyword>
<dbReference type="OrthoDB" id="8871309at2"/>
<feature type="chain" id="PRO_5022036178" evidence="1">
    <location>
        <begin position="23"/>
        <end position="293"/>
    </location>
</feature>
<dbReference type="RefSeq" id="WP_141995767.1">
    <property type="nucleotide sequence ID" value="NZ_VFML01000001.1"/>
</dbReference>
<sequence length="293" mass="30942">MRTRLRYLTPLVALVAAGTVAAAPAATAQGVAPAPAAPAAAEVPPAQENPAPLGANDWSCKPTAKHPRPVILLHGFSAPSAGHWSAFSPYLKANGYCVFSITYGSIRLPVVDLLGGFKPIEYSAEQLAMFVDKVRAATGVSTVDLVGHSEGGIMPRYYLKNLGGASKVDNFVAWAPPNHGTSLSGLYELAKQIPGFDEALLPTVCEVCTQLVTDSPFIKELNSPTETVGNVHYTVLTSKYDVLVTPIETSYLDGPNVDNISVQDVNPKATPGHITMAFSPTVFAITNKALSRN</sequence>
<evidence type="ECO:0000256" key="1">
    <source>
        <dbReference type="SAM" id="SignalP"/>
    </source>
</evidence>